<comment type="similarity">
    <text evidence="1">Belongs to the Gfa family.</text>
</comment>
<proteinExistence type="inferred from homology"/>
<dbReference type="PANTHER" id="PTHR33337">
    <property type="entry name" value="GFA DOMAIN-CONTAINING PROTEIN"/>
    <property type="match status" value="1"/>
</dbReference>
<dbReference type="PROSITE" id="PS51891">
    <property type="entry name" value="CENP_V_GFA"/>
    <property type="match status" value="1"/>
</dbReference>
<keyword evidence="3" id="KW-0862">Zinc</keyword>
<dbReference type="EMBL" id="CP009122">
    <property type="protein sequence ID" value="AJA10497.1"/>
    <property type="molecule type" value="Genomic_DNA"/>
</dbReference>
<dbReference type="PANTHER" id="PTHR33337:SF33">
    <property type="entry name" value="CENP-V_GFA DOMAIN-CONTAINING PROTEIN"/>
    <property type="match status" value="1"/>
</dbReference>
<evidence type="ECO:0000256" key="3">
    <source>
        <dbReference type="ARBA" id="ARBA00022833"/>
    </source>
</evidence>
<protein>
    <recommendedName>
        <fullName evidence="5">CENP-V/GFA domain-containing protein</fullName>
    </recommendedName>
</protein>
<name>A0A0A7PR92_9SPHN</name>
<dbReference type="GO" id="GO:0046872">
    <property type="term" value="F:metal ion binding"/>
    <property type="evidence" value="ECO:0007669"/>
    <property type="project" value="UniProtKB-KW"/>
</dbReference>
<evidence type="ECO:0000256" key="2">
    <source>
        <dbReference type="ARBA" id="ARBA00022723"/>
    </source>
</evidence>
<dbReference type="KEGG" id="sphk:SKP52_18135"/>
<accession>A0A0A7PR92</accession>
<dbReference type="HOGENOM" id="CLU_055491_3_6_5"/>
<reference evidence="6 7" key="1">
    <citation type="journal article" date="2015" name="Int. J. Syst. Evol. Microbiol.">
        <title>Description of Sphingopyxis fribergensis sp. nov. - a soil bacterium with the ability to degrade styrene and phenylacetic acid.</title>
        <authorList>
            <person name="Oelschlagel M."/>
            <person name="Ruckert C."/>
            <person name="Kalinowski J."/>
            <person name="Schmidt G."/>
            <person name="Schlomann M."/>
            <person name="Tischler D."/>
        </authorList>
    </citation>
    <scope>NUCLEOTIDE SEQUENCE [LARGE SCALE GENOMIC DNA]</scope>
    <source>
        <strain evidence="6 7">Kp5.2</strain>
    </source>
</reference>
<gene>
    <name evidence="6" type="ORF">SKP52_18135</name>
</gene>
<evidence type="ECO:0000256" key="4">
    <source>
        <dbReference type="ARBA" id="ARBA00023239"/>
    </source>
</evidence>
<dbReference type="Proteomes" id="UP000030907">
    <property type="component" value="Chromosome"/>
</dbReference>
<dbReference type="InterPro" id="IPR011057">
    <property type="entry name" value="Mss4-like_sf"/>
</dbReference>
<dbReference type="STRING" id="1515612.SKP52_18135"/>
<dbReference type="InterPro" id="IPR006913">
    <property type="entry name" value="CENP-V/GFA"/>
</dbReference>
<dbReference type="Pfam" id="PF04828">
    <property type="entry name" value="GFA"/>
    <property type="match status" value="1"/>
</dbReference>
<organism evidence="6 7">
    <name type="scientific">Sphingopyxis fribergensis</name>
    <dbReference type="NCBI Taxonomy" id="1515612"/>
    <lineage>
        <taxon>Bacteria</taxon>
        <taxon>Pseudomonadati</taxon>
        <taxon>Pseudomonadota</taxon>
        <taxon>Alphaproteobacteria</taxon>
        <taxon>Sphingomonadales</taxon>
        <taxon>Sphingomonadaceae</taxon>
        <taxon>Sphingopyxis</taxon>
    </lineage>
</organism>
<feature type="domain" description="CENP-V/GFA" evidence="5">
    <location>
        <begin position="5"/>
        <end position="112"/>
    </location>
</feature>
<evidence type="ECO:0000256" key="1">
    <source>
        <dbReference type="ARBA" id="ARBA00005495"/>
    </source>
</evidence>
<keyword evidence="7" id="KW-1185">Reference proteome</keyword>
<sequence>MPTTITGGCRCGQLRYRFEQDGPLLNYCCHCIDCQKSTASAFADQVIVSTDALTLTGRNMTFSTERPSGGTTINRHCPDCFSRVCNANTVYPAMTIVRGGTLDDPSGLEPFAHMWSSRKRSWIAIDHGVPTFPESPDPAEFMRLAMARRAG</sequence>
<evidence type="ECO:0000259" key="5">
    <source>
        <dbReference type="PROSITE" id="PS51891"/>
    </source>
</evidence>
<dbReference type="GO" id="GO:0016846">
    <property type="term" value="F:carbon-sulfur lyase activity"/>
    <property type="evidence" value="ECO:0007669"/>
    <property type="project" value="InterPro"/>
</dbReference>
<dbReference type="RefSeq" id="WP_039577019.1">
    <property type="nucleotide sequence ID" value="NZ_CP009122.1"/>
</dbReference>
<evidence type="ECO:0000313" key="6">
    <source>
        <dbReference type="EMBL" id="AJA10497.1"/>
    </source>
</evidence>
<dbReference type="OrthoDB" id="7186766at2"/>
<dbReference type="Gene3D" id="3.90.1590.10">
    <property type="entry name" value="glutathione-dependent formaldehyde- activating enzyme (gfa)"/>
    <property type="match status" value="1"/>
</dbReference>
<dbReference type="AlphaFoldDB" id="A0A0A7PR92"/>
<dbReference type="SUPFAM" id="SSF51316">
    <property type="entry name" value="Mss4-like"/>
    <property type="match status" value="1"/>
</dbReference>
<keyword evidence="4" id="KW-0456">Lyase</keyword>
<evidence type="ECO:0000313" key="7">
    <source>
        <dbReference type="Proteomes" id="UP000030907"/>
    </source>
</evidence>
<keyword evidence="2" id="KW-0479">Metal-binding</keyword>